<organism evidence="12 13">
    <name type="scientific">Biomphalaria glabrata</name>
    <name type="common">Bloodfluke planorb</name>
    <name type="synonym">Freshwater snail</name>
    <dbReference type="NCBI Taxonomy" id="6526"/>
    <lineage>
        <taxon>Eukaryota</taxon>
        <taxon>Metazoa</taxon>
        <taxon>Spiralia</taxon>
        <taxon>Lophotrochozoa</taxon>
        <taxon>Mollusca</taxon>
        <taxon>Gastropoda</taxon>
        <taxon>Heterobranchia</taxon>
        <taxon>Euthyneura</taxon>
        <taxon>Panpulmonata</taxon>
        <taxon>Hygrophila</taxon>
        <taxon>Lymnaeoidea</taxon>
        <taxon>Planorbidae</taxon>
        <taxon>Biomphalaria</taxon>
    </lineage>
</organism>
<dbReference type="InterPro" id="IPR036388">
    <property type="entry name" value="WH-like_DNA-bd_sf"/>
</dbReference>
<dbReference type="GO" id="GO:0006355">
    <property type="term" value="P:regulation of DNA-templated transcription"/>
    <property type="evidence" value="ECO:0007669"/>
    <property type="project" value="UniProtKB-ARBA"/>
</dbReference>
<dbReference type="InterPro" id="IPR007526">
    <property type="entry name" value="SWIRM"/>
</dbReference>
<dbReference type="STRING" id="6526.A0A2C9KBV9"/>
<feature type="region of interest" description="Disordered" evidence="8">
    <location>
        <begin position="759"/>
        <end position="946"/>
    </location>
</feature>
<feature type="compositionally biased region" description="Basic and acidic residues" evidence="8">
    <location>
        <begin position="161"/>
        <end position="178"/>
    </location>
</feature>
<feature type="region of interest" description="Disordered" evidence="8">
    <location>
        <begin position="505"/>
        <end position="588"/>
    </location>
</feature>
<evidence type="ECO:0000259" key="10">
    <source>
        <dbReference type="PROSITE" id="PS50934"/>
    </source>
</evidence>
<dbReference type="PROSITE" id="PS50934">
    <property type="entry name" value="SWIRM"/>
    <property type="match status" value="1"/>
</dbReference>
<dbReference type="RefSeq" id="XP_013066395.2">
    <property type="nucleotide sequence ID" value="XM_013210941.2"/>
</dbReference>
<feature type="compositionally biased region" description="Polar residues" evidence="8">
    <location>
        <begin position="980"/>
        <end position="991"/>
    </location>
</feature>
<dbReference type="InterPro" id="IPR017884">
    <property type="entry name" value="SANT_dom"/>
</dbReference>
<dbReference type="VEuPathDB" id="VectorBase:BGLAX_034716"/>
<dbReference type="GO" id="GO:0016514">
    <property type="term" value="C:SWI/SNF complex"/>
    <property type="evidence" value="ECO:0007669"/>
    <property type="project" value="UniProtKB-ARBA"/>
</dbReference>
<evidence type="ECO:0000259" key="9">
    <source>
        <dbReference type="PROSITE" id="PS50090"/>
    </source>
</evidence>
<feature type="compositionally biased region" description="Pro residues" evidence="8">
    <location>
        <begin position="829"/>
        <end position="845"/>
    </location>
</feature>
<dbReference type="InterPro" id="IPR001005">
    <property type="entry name" value="SANT/Myb"/>
</dbReference>
<feature type="domain" description="Myb-like" evidence="9">
    <location>
        <begin position="365"/>
        <end position="415"/>
    </location>
</feature>
<dbReference type="EnsemblMetazoa" id="BGLB017324-RA">
    <property type="protein sequence ID" value="BGLB017324-PA"/>
    <property type="gene ID" value="BGLB017324"/>
</dbReference>
<feature type="region of interest" description="Disordered" evidence="8">
    <location>
        <begin position="958"/>
        <end position="991"/>
    </location>
</feature>
<keyword evidence="4" id="KW-0804">Transcription</keyword>
<feature type="compositionally biased region" description="Basic and acidic residues" evidence="8">
    <location>
        <begin position="562"/>
        <end position="588"/>
    </location>
</feature>
<evidence type="ECO:0000256" key="2">
    <source>
        <dbReference type="ARBA" id="ARBA00022853"/>
    </source>
</evidence>
<protein>
    <recommendedName>
        <fullName evidence="14">SWIRM domain-containing protein</fullName>
    </recommendedName>
</protein>
<dbReference type="FunFam" id="1.10.10.60:FF:000014">
    <property type="entry name" value="SWI/SNF complex subunit SMARCC2 isoform C"/>
    <property type="match status" value="1"/>
</dbReference>
<dbReference type="GO" id="GO:0048858">
    <property type="term" value="P:cell projection morphogenesis"/>
    <property type="evidence" value="ECO:0007669"/>
    <property type="project" value="TreeGrafter"/>
</dbReference>
<dbReference type="FunFam" id="1.10.10.10:FF:000020">
    <property type="entry name" value="SWI/SNF complex subunit SMARCC2 isoform c"/>
    <property type="match status" value="1"/>
</dbReference>
<dbReference type="AlphaFoldDB" id="A0A2C9KBV9"/>
<sequence length="991" mass="109141">MALHRKKEGLQETKCSDISQDAESDSSVAASSHSKPNKKIRDLGDSEKGSRSRKGLSSGKTKTPKVRRSPSPSQEKMKRKSSRTAAIIANKKKRWEEDDEDSTKDMDDIQTDNNVQIVHNPKPGVLSKGGKDEFTPLKGGTVIDLDEKQAEIKSSSQGVSDQEKQDSTEKEEDEKRNTQDLGDDNLTEQTHHIIVPSYSAWFDYNSIHAIERRALPEFFNGKNKSKTPEVYIAYRNFMLDTYRLNPTEYLTSTAVRRNLAGDVCCILRVHAFLEQWGLLNYQVDPDSQPSAMGPPTTSHFHILADTPSGISNITPAKVSQKSAAQELCEFSESKVTEKDEEVRQELGAVGLKTDIYGKKSHKDKSSSGRSREWTDQETLLLLEALELYKDDWNKVCEHVGSRTQDECILHFLRLPIEDPFLDSGADHLGPLVYQPIPFSKSGNPIMSTVAFLASVVDPRVASAAAKAALDEFSKIKDEIPLSAIDPNIKALVDSSKEAKNTDLNGMLEVNGSGEKDKKLEQDLDKGEEKKGEEPMDDDIIEKDHKSKGKDKNKEKRERKKSKKEENGKDGDSKASEKTERGDTKTDMVEKEMKQAVTEDERLNDASVIATAAAAALASAAVKAKHLAAVEERKIKGLVALLVETQMKKLEIKLKHFEEIEAIMDRERESLECQRQQLLQERQQFHLEQIRAAEYRARQLACQQLAETKPIVNLQGNETNSGVSSTAPTSELSVCVNQNSGYTMQGSPIMPQGPQVEAAQLMNGSPTSPPTTGAVAKPHPAPATSMSSAIVSGQSVSLTSDPIRTPTPDQPVLPQHHAAESIPPSAQYPSLPPPSHQNGPFPPHIPNQPSHTEGFQPHPPLGVMHSEHPHPYHAAPHHYDGYMNQQTPYPPPGAFGGPIVNEGHPPYDSYPGQHYPGQYNHLHGGPPSQDVPVSRPSSACSSDNYLSPQVQTGTITLHKTRPKVQFHQQDPTNNARHRTGTCPSNNPAAGST</sequence>
<feature type="compositionally biased region" description="Polar residues" evidence="8">
    <location>
        <begin position="783"/>
        <end position="801"/>
    </location>
</feature>
<evidence type="ECO:0000256" key="5">
    <source>
        <dbReference type="ARBA" id="ARBA00023242"/>
    </source>
</evidence>
<feature type="compositionally biased region" description="Basic and acidic residues" evidence="8">
    <location>
        <begin position="541"/>
        <end position="555"/>
    </location>
</feature>
<dbReference type="PROSITE" id="PS51293">
    <property type="entry name" value="SANT"/>
    <property type="match status" value="1"/>
</dbReference>
<dbReference type="GO" id="GO:0006325">
    <property type="term" value="P:chromatin organization"/>
    <property type="evidence" value="ECO:0007669"/>
    <property type="project" value="UniProtKB-KW"/>
</dbReference>
<dbReference type="OrthoDB" id="118550at2759"/>
<evidence type="ECO:0000256" key="1">
    <source>
        <dbReference type="ARBA" id="ARBA00004123"/>
    </source>
</evidence>
<keyword evidence="7" id="KW-0175">Coiled coil</keyword>
<dbReference type="InterPro" id="IPR009057">
    <property type="entry name" value="Homeodomain-like_sf"/>
</dbReference>
<dbReference type="InterPro" id="IPR032448">
    <property type="entry name" value="SWIRM-assoc"/>
</dbReference>
<feature type="compositionally biased region" description="Low complexity" evidence="8">
    <location>
        <begin position="19"/>
        <end position="34"/>
    </location>
</feature>
<dbReference type="Pfam" id="PF16498">
    <property type="entry name" value="SWIRM-assoc_3"/>
    <property type="match status" value="1"/>
</dbReference>
<dbReference type="Gene3D" id="1.10.10.60">
    <property type="entry name" value="Homeodomain-like"/>
    <property type="match status" value="1"/>
</dbReference>
<keyword evidence="5" id="KW-0539">Nucleus</keyword>
<accession>A0A2C9KBV9</accession>
<dbReference type="PANTHER" id="PTHR15381:SF1">
    <property type="entry name" value="CHONDROITIN SULFATE PROTEOGLYCAN 5"/>
    <property type="match status" value="1"/>
</dbReference>
<keyword evidence="3" id="KW-0805">Transcription regulation</keyword>
<feature type="compositionally biased region" description="Polar residues" evidence="8">
    <location>
        <begin position="934"/>
        <end position="946"/>
    </location>
</feature>
<dbReference type="Proteomes" id="UP000076420">
    <property type="component" value="Unassembled WGS sequence"/>
</dbReference>
<evidence type="ECO:0000313" key="12">
    <source>
        <dbReference type="EnsemblMetazoa" id="BGLB017324-PA"/>
    </source>
</evidence>
<feature type="domain" description="SWIRM" evidence="10">
    <location>
        <begin position="193"/>
        <end position="290"/>
    </location>
</feature>
<dbReference type="Pfam" id="PF16495">
    <property type="entry name" value="SWIRM-assoc_1"/>
    <property type="match status" value="1"/>
</dbReference>
<dbReference type="PROSITE" id="PS50090">
    <property type="entry name" value="MYB_LIKE"/>
    <property type="match status" value="1"/>
</dbReference>
<feature type="compositionally biased region" description="Basic and acidic residues" evidence="8">
    <location>
        <begin position="513"/>
        <end position="533"/>
    </location>
</feature>
<evidence type="ECO:0000256" key="6">
    <source>
        <dbReference type="ARBA" id="ARBA00049655"/>
    </source>
</evidence>
<evidence type="ECO:0000256" key="3">
    <source>
        <dbReference type="ARBA" id="ARBA00023015"/>
    </source>
</evidence>
<dbReference type="SMART" id="SM00717">
    <property type="entry name" value="SANT"/>
    <property type="match status" value="1"/>
</dbReference>
<evidence type="ECO:0000259" key="11">
    <source>
        <dbReference type="PROSITE" id="PS51293"/>
    </source>
</evidence>
<feature type="compositionally biased region" description="Basic and acidic residues" evidence="8">
    <location>
        <begin position="39"/>
        <end position="50"/>
    </location>
</feature>
<dbReference type="InterPro" id="IPR032451">
    <property type="entry name" value="SMARCC_C"/>
</dbReference>
<feature type="coiled-coil region" evidence="7">
    <location>
        <begin position="656"/>
        <end position="687"/>
    </location>
</feature>
<dbReference type="Pfam" id="PF00249">
    <property type="entry name" value="Myb_DNA-binding"/>
    <property type="match status" value="1"/>
</dbReference>
<evidence type="ECO:0008006" key="14">
    <source>
        <dbReference type="Google" id="ProtNLM"/>
    </source>
</evidence>
<dbReference type="Gene3D" id="1.10.10.10">
    <property type="entry name" value="Winged helix-like DNA-binding domain superfamily/Winged helix DNA-binding domain"/>
    <property type="match status" value="1"/>
</dbReference>
<proteinExistence type="inferred from homology"/>
<dbReference type="SUPFAM" id="SSF46689">
    <property type="entry name" value="Homeodomain-like"/>
    <property type="match status" value="2"/>
</dbReference>
<gene>
    <name evidence="12" type="primary">106054867</name>
</gene>
<evidence type="ECO:0000256" key="8">
    <source>
        <dbReference type="SAM" id="MobiDB-lite"/>
    </source>
</evidence>
<dbReference type="PANTHER" id="PTHR15381">
    <property type="entry name" value="CHONDROITIN SULFATE PROTEOGLYCAN 5 -RELATED"/>
    <property type="match status" value="1"/>
</dbReference>
<keyword evidence="2" id="KW-0156">Chromatin regulator</keyword>
<reference evidence="12" key="1">
    <citation type="submission" date="2020-05" db="UniProtKB">
        <authorList>
            <consortium name="EnsemblMetazoa"/>
        </authorList>
    </citation>
    <scope>IDENTIFICATION</scope>
    <source>
        <strain evidence="12">BB02</strain>
    </source>
</reference>
<evidence type="ECO:0000256" key="4">
    <source>
        <dbReference type="ARBA" id="ARBA00023163"/>
    </source>
</evidence>
<feature type="region of interest" description="Disordered" evidence="8">
    <location>
        <begin position="1"/>
        <end position="188"/>
    </location>
</feature>
<evidence type="ECO:0000256" key="7">
    <source>
        <dbReference type="SAM" id="Coils"/>
    </source>
</evidence>
<comment type="similarity">
    <text evidence="6">Belongs to the SMARCC family.</text>
</comment>
<feature type="domain" description="SANT" evidence="11">
    <location>
        <begin position="368"/>
        <end position="419"/>
    </location>
</feature>
<name>A0A2C9KBV9_BIOGL</name>
<dbReference type="Pfam" id="PF04433">
    <property type="entry name" value="SWIRM"/>
    <property type="match status" value="1"/>
</dbReference>
<evidence type="ECO:0000313" key="13">
    <source>
        <dbReference type="Proteomes" id="UP000076420"/>
    </source>
</evidence>
<dbReference type="VEuPathDB" id="VectorBase:BGLB017324"/>
<comment type="subcellular location">
    <subcellularLocation>
        <location evidence="1">Nucleus</location>
    </subcellularLocation>
</comment>
<dbReference type="GO" id="GO:0045202">
    <property type="term" value="C:synapse"/>
    <property type="evidence" value="ECO:0007669"/>
    <property type="project" value="TreeGrafter"/>
</dbReference>
<dbReference type="KEGG" id="bgt:106054867"/>